<dbReference type="GO" id="GO:0005524">
    <property type="term" value="F:ATP binding"/>
    <property type="evidence" value="ECO:0007669"/>
    <property type="project" value="UniProtKB-KW"/>
</dbReference>
<dbReference type="SUPFAM" id="SSF52540">
    <property type="entry name" value="P-loop containing nucleoside triphosphate hydrolases"/>
    <property type="match status" value="1"/>
</dbReference>
<keyword evidence="6" id="KW-0547">Nucleotide-binding</keyword>
<keyword evidence="3" id="KW-0813">Transport</keyword>
<dbReference type="PIRSF" id="PIRSF039085">
    <property type="entry name" value="ABC_ATPase_HisP"/>
    <property type="match status" value="1"/>
</dbReference>
<comment type="similarity">
    <text evidence="2">Belongs to the ABC transporter superfamily.</text>
</comment>
<proteinExistence type="inferred from homology"/>
<evidence type="ECO:0000256" key="1">
    <source>
        <dbReference type="ARBA" id="ARBA00004417"/>
    </source>
</evidence>
<dbReference type="InterPro" id="IPR030679">
    <property type="entry name" value="ABC_ATPase_HisP-typ"/>
</dbReference>
<dbReference type="InterPro" id="IPR003439">
    <property type="entry name" value="ABC_transporter-like_ATP-bd"/>
</dbReference>
<dbReference type="PANTHER" id="PTHR43166">
    <property type="entry name" value="AMINO ACID IMPORT ATP-BINDING PROTEIN"/>
    <property type="match status" value="1"/>
</dbReference>
<dbReference type="InterPro" id="IPR003593">
    <property type="entry name" value="AAA+_ATPase"/>
</dbReference>
<reference evidence="10 11" key="1">
    <citation type="submission" date="2019-10" db="EMBL/GenBank/DDBJ databases">
        <title>Evaluation of single-gene subtyping targets for Pseudomonas.</title>
        <authorList>
            <person name="Reichler S.J."/>
            <person name="Orsi R.H."/>
            <person name="Wiedmann M."/>
            <person name="Martin N.H."/>
            <person name="Murphy S.I."/>
        </authorList>
    </citation>
    <scope>NUCLEOTIDE SEQUENCE [LARGE SCALE GENOMIC DNA]</scope>
    <source>
        <strain evidence="10 11">FSL R10-3254</strain>
    </source>
</reference>
<evidence type="ECO:0000259" key="9">
    <source>
        <dbReference type="PROSITE" id="PS50893"/>
    </source>
</evidence>
<dbReference type="RefSeq" id="WP_153330951.1">
    <property type="nucleotide sequence ID" value="NZ_WIWI01000144.1"/>
</dbReference>
<dbReference type="InterPro" id="IPR050086">
    <property type="entry name" value="MetN_ABC_transporter-like"/>
</dbReference>
<evidence type="ECO:0000256" key="7">
    <source>
        <dbReference type="ARBA" id="ARBA00022840"/>
    </source>
</evidence>
<dbReference type="CDD" id="cd03262">
    <property type="entry name" value="ABC_HisP_GlnQ"/>
    <property type="match status" value="1"/>
</dbReference>
<sequence length="251" mass="27673">MSNPKISVSGLRKSFGSLNVLQHIDLKVNSGEVVVVLGPSGSGKTTLLRSLNLLEKPDGGRLEVCGHRVEVGVGGKLDSESKRQVKLLRRKTAMVFQSFNLFPHMTALQNVAEGLISIKKIAKAEAYERARTLLAKVGLETKEQSYPAKLSGGQKQRVAIARGLAMEPEVIFFDEPTSALDPELRDEVLSVMRSLASSGMTMLVVTHELRFAREAADRIVFMEHGVVVADEPPESFFNSPNERIHKFLCRY</sequence>
<keyword evidence="4" id="KW-1003">Cell membrane</keyword>
<evidence type="ECO:0000313" key="10">
    <source>
        <dbReference type="EMBL" id="MQT92750.1"/>
    </source>
</evidence>
<dbReference type="InterPro" id="IPR017871">
    <property type="entry name" value="ABC_transporter-like_CS"/>
</dbReference>
<dbReference type="PANTHER" id="PTHR43166:SF35">
    <property type="entry name" value="L-CYSTINE IMPORT ATP-BINDING PROTEIN TCYN"/>
    <property type="match status" value="1"/>
</dbReference>
<comment type="caution">
    <text evidence="10">The sequence shown here is derived from an EMBL/GenBank/DDBJ whole genome shotgun (WGS) entry which is preliminary data.</text>
</comment>
<feature type="domain" description="ABC transporter" evidence="9">
    <location>
        <begin position="6"/>
        <end position="249"/>
    </location>
</feature>
<keyword evidence="8" id="KW-0472">Membrane</keyword>
<evidence type="ECO:0000256" key="4">
    <source>
        <dbReference type="ARBA" id="ARBA00022475"/>
    </source>
</evidence>
<evidence type="ECO:0000256" key="3">
    <source>
        <dbReference type="ARBA" id="ARBA00022448"/>
    </source>
</evidence>
<keyword evidence="7 10" id="KW-0067">ATP-binding</keyword>
<evidence type="ECO:0000256" key="5">
    <source>
        <dbReference type="ARBA" id="ARBA00022519"/>
    </source>
</evidence>
<accession>A0A7X2C6N2</accession>
<organism evidence="10 11">
    <name type="scientific">Pseudomonas helleri</name>
    <dbReference type="NCBI Taxonomy" id="1608996"/>
    <lineage>
        <taxon>Bacteria</taxon>
        <taxon>Pseudomonadati</taxon>
        <taxon>Pseudomonadota</taxon>
        <taxon>Gammaproteobacteria</taxon>
        <taxon>Pseudomonadales</taxon>
        <taxon>Pseudomonadaceae</taxon>
        <taxon>Pseudomonas</taxon>
    </lineage>
</organism>
<dbReference type="GO" id="GO:0015424">
    <property type="term" value="F:ABC-type amino acid transporter activity"/>
    <property type="evidence" value="ECO:0007669"/>
    <property type="project" value="InterPro"/>
</dbReference>
<dbReference type="GO" id="GO:0016887">
    <property type="term" value="F:ATP hydrolysis activity"/>
    <property type="evidence" value="ECO:0007669"/>
    <property type="project" value="InterPro"/>
</dbReference>
<dbReference type="Gene3D" id="3.40.50.300">
    <property type="entry name" value="P-loop containing nucleotide triphosphate hydrolases"/>
    <property type="match status" value="1"/>
</dbReference>
<dbReference type="EMBL" id="WIWI01000144">
    <property type="protein sequence ID" value="MQT92750.1"/>
    <property type="molecule type" value="Genomic_DNA"/>
</dbReference>
<dbReference type="InterPro" id="IPR027417">
    <property type="entry name" value="P-loop_NTPase"/>
</dbReference>
<evidence type="ECO:0000256" key="2">
    <source>
        <dbReference type="ARBA" id="ARBA00005417"/>
    </source>
</evidence>
<dbReference type="SMART" id="SM00382">
    <property type="entry name" value="AAA"/>
    <property type="match status" value="1"/>
</dbReference>
<comment type="subcellular location">
    <subcellularLocation>
        <location evidence="1">Cell inner membrane</location>
        <topology evidence="1">Peripheral membrane protein</topology>
    </subcellularLocation>
</comment>
<evidence type="ECO:0000256" key="8">
    <source>
        <dbReference type="ARBA" id="ARBA00023136"/>
    </source>
</evidence>
<dbReference type="PROSITE" id="PS50893">
    <property type="entry name" value="ABC_TRANSPORTER_2"/>
    <property type="match status" value="1"/>
</dbReference>
<name>A0A7X2C6N2_9PSED</name>
<evidence type="ECO:0000256" key="6">
    <source>
        <dbReference type="ARBA" id="ARBA00022741"/>
    </source>
</evidence>
<dbReference type="GO" id="GO:0005886">
    <property type="term" value="C:plasma membrane"/>
    <property type="evidence" value="ECO:0007669"/>
    <property type="project" value="UniProtKB-SubCell"/>
</dbReference>
<dbReference type="Pfam" id="PF00005">
    <property type="entry name" value="ABC_tran"/>
    <property type="match status" value="1"/>
</dbReference>
<dbReference type="Proteomes" id="UP000489190">
    <property type="component" value="Unassembled WGS sequence"/>
</dbReference>
<protein>
    <submittedName>
        <fullName evidence="10">ATP-binding cassette domain-containing protein</fullName>
    </submittedName>
</protein>
<keyword evidence="5" id="KW-0997">Cell inner membrane</keyword>
<gene>
    <name evidence="10" type="ORF">GHO39_27070</name>
</gene>
<dbReference type="PROSITE" id="PS00211">
    <property type="entry name" value="ABC_TRANSPORTER_1"/>
    <property type="match status" value="1"/>
</dbReference>
<evidence type="ECO:0000313" key="11">
    <source>
        <dbReference type="Proteomes" id="UP000489190"/>
    </source>
</evidence>
<dbReference type="AlphaFoldDB" id="A0A7X2C6N2"/>